<keyword evidence="1" id="KW-1133">Transmembrane helix</keyword>
<organism evidence="2">
    <name type="scientific">viral metagenome</name>
    <dbReference type="NCBI Taxonomy" id="1070528"/>
    <lineage>
        <taxon>unclassified sequences</taxon>
        <taxon>metagenomes</taxon>
        <taxon>organismal metagenomes</taxon>
    </lineage>
</organism>
<evidence type="ECO:0000256" key="1">
    <source>
        <dbReference type="SAM" id="Phobius"/>
    </source>
</evidence>
<feature type="transmembrane region" description="Helical" evidence="1">
    <location>
        <begin position="13"/>
        <end position="35"/>
    </location>
</feature>
<keyword evidence="1" id="KW-0812">Transmembrane</keyword>
<accession>A0A6M3LJ22</accession>
<reference evidence="2" key="1">
    <citation type="submission" date="2020-03" db="EMBL/GenBank/DDBJ databases">
        <title>The deep terrestrial virosphere.</title>
        <authorList>
            <person name="Holmfeldt K."/>
            <person name="Nilsson E."/>
            <person name="Simone D."/>
            <person name="Lopez-Fernandez M."/>
            <person name="Wu X."/>
            <person name="de Brujin I."/>
            <person name="Lundin D."/>
            <person name="Andersson A."/>
            <person name="Bertilsson S."/>
            <person name="Dopson M."/>
        </authorList>
    </citation>
    <scope>NUCLEOTIDE SEQUENCE</scope>
    <source>
        <strain evidence="2">MM415B03731</strain>
    </source>
</reference>
<protein>
    <submittedName>
        <fullName evidence="2">Uncharacterized protein</fullName>
    </submittedName>
</protein>
<name>A0A6M3LJ22_9ZZZZ</name>
<proteinExistence type="predicted"/>
<evidence type="ECO:0000313" key="2">
    <source>
        <dbReference type="EMBL" id="QJA94820.1"/>
    </source>
</evidence>
<sequence>MFDWLGQLSFAQVALYAAGLVAVLGLGLALATAAGREHVALLGLRVADALVELLERLLSVETRAARR</sequence>
<gene>
    <name evidence="2" type="ORF">MM415B03731_0005</name>
</gene>
<dbReference type="EMBL" id="MT143263">
    <property type="protein sequence ID" value="QJA94820.1"/>
    <property type="molecule type" value="Genomic_DNA"/>
</dbReference>
<dbReference type="AlphaFoldDB" id="A0A6M3LJ22"/>
<keyword evidence="1" id="KW-0472">Membrane</keyword>